<dbReference type="EMBL" id="QFNN01000022">
    <property type="protein sequence ID" value="PZO90711.1"/>
    <property type="molecule type" value="Genomic_DNA"/>
</dbReference>
<dbReference type="InterPro" id="IPR017827">
    <property type="entry name" value="HSQ_synthase_HpnC"/>
</dbReference>
<dbReference type="Proteomes" id="UP000249066">
    <property type="component" value="Unassembled WGS sequence"/>
</dbReference>
<evidence type="ECO:0000313" key="2">
    <source>
        <dbReference type="Proteomes" id="UP000249066"/>
    </source>
</evidence>
<gene>
    <name evidence="1" type="primary">hpnC</name>
    <name evidence="1" type="ORF">DI623_05860</name>
</gene>
<name>A0A2W5C6I3_9SPHN</name>
<dbReference type="SFLD" id="SFLDG01018">
    <property type="entry name" value="Squalene/Phytoene_Synthase_Lik"/>
    <property type="match status" value="1"/>
</dbReference>
<dbReference type="InterPro" id="IPR008949">
    <property type="entry name" value="Isoprenoid_synthase_dom_sf"/>
</dbReference>
<protein>
    <submittedName>
        <fullName evidence="1">Squalene synthase HpnC</fullName>
    </submittedName>
</protein>
<reference evidence="1 2" key="1">
    <citation type="submission" date="2017-08" db="EMBL/GenBank/DDBJ databases">
        <title>Infants hospitalized years apart are colonized by the same room-sourced microbial strains.</title>
        <authorList>
            <person name="Brooks B."/>
            <person name="Olm M.R."/>
            <person name="Firek B.A."/>
            <person name="Baker R."/>
            <person name="Thomas B.C."/>
            <person name="Morowitz M.J."/>
            <person name="Banfield J.F."/>
        </authorList>
    </citation>
    <scope>NUCLEOTIDE SEQUENCE [LARGE SCALE GENOMIC DNA]</scope>
    <source>
        <strain evidence="1">S2_018_000_R2_101</strain>
    </source>
</reference>
<evidence type="ECO:0000313" key="1">
    <source>
        <dbReference type="EMBL" id="PZO90711.1"/>
    </source>
</evidence>
<dbReference type="AlphaFoldDB" id="A0A2W5C6I3"/>
<dbReference type="Gene3D" id="1.10.600.10">
    <property type="entry name" value="Farnesyl Diphosphate Synthase"/>
    <property type="match status" value="1"/>
</dbReference>
<organism evidence="1 2">
    <name type="scientific">Sphingomonas sanxanigenens</name>
    <dbReference type="NCBI Taxonomy" id="397260"/>
    <lineage>
        <taxon>Bacteria</taxon>
        <taxon>Pseudomonadati</taxon>
        <taxon>Pseudomonadota</taxon>
        <taxon>Alphaproteobacteria</taxon>
        <taxon>Sphingomonadales</taxon>
        <taxon>Sphingomonadaceae</taxon>
        <taxon>Sphingomonas</taxon>
    </lineage>
</organism>
<dbReference type="InterPro" id="IPR002060">
    <property type="entry name" value="Squ/phyt_synthse"/>
</dbReference>
<sequence length="273" mass="30136">MQAAELASGKGHDDENFPVASLLLRAEYRPPIMAFYRFARAADDIADHPEATAELKLAELAHMRAGLDGAGAPEAMALREAMAARGIDPVHAHELLDAFVRDVTVRRYASWDDLIGYCRLSAVPVGRFVLDVHGESRDTWPANDALCAALQVINHLQDCAKDYRTLDRVYIPLDTGLVVDQLRDDRASPALRAIIVSLAQRTRGLLDRSAGFSRMIRDRRLAAEVAVIQRLAISLCHRLEHRDPLCERVHHGKVETLFLAAGAAIPALLRRSA</sequence>
<dbReference type="NCBIfam" id="TIGR03464">
    <property type="entry name" value="HpnC"/>
    <property type="match status" value="1"/>
</dbReference>
<dbReference type="GO" id="GO:0004311">
    <property type="term" value="F:geranylgeranyl diphosphate synthase activity"/>
    <property type="evidence" value="ECO:0007669"/>
    <property type="project" value="InterPro"/>
</dbReference>
<dbReference type="PANTHER" id="PTHR31480">
    <property type="entry name" value="BIFUNCTIONAL LYCOPENE CYCLASE/PHYTOENE SYNTHASE"/>
    <property type="match status" value="1"/>
</dbReference>
<dbReference type="Pfam" id="PF00494">
    <property type="entry name" value="SQS_PSY"/>
    <property type="match status" value="1"/>
</dbReference>
<comment type="caution">
    <text evidence="1">The sequence shown here is derived from an EMBL/GenBank/DDBJ whole genome shotgun (WGS) entry which is preliminary data.</text>
</comment>
<accession>A0A2W5C6I3</accession>
<proteinExistence type="predicted"/>
<dbReference type="SUPFAM" id="SSF48576">
    <property type="entry name" value="Terpenoid synthases"/>
    <property type="match status" value="1"/>
</dbReference>
<dbReference type="SFLD" id="SFLDS00005">
    <property type="entry name" value="Isoprenoid_Synthase_Type_I"/>
    <property type="match status" value="1"/>
</dbReference>